<feature type="domain" description="DUF58" evidence="1">
    <location>
        <begin position="52"/>
        <end position="267"/>
    </location>
</feature>
<dbReference type="Pfam" id="PF01882">
    <property type="entry name" value="DUF58"/>
    <property type="match status" value="1"/>
</dbReference>
<organism evidence="2 3">
    <name type="scientific">Iamia majanohamensis</name>
    <dbReference type="NCBI Taxonomy" id="467976"/>
    <lineage>
        <taxon>Bacteria</taxon>
        <taxon>Bacillati</taxon>
        <taxon>Actinomycetota</taxon>
        <taxon>Acidimicrobiia</taxon>
        <taxon>Acidimicrobiales</taxon>
        <taxon>Iamiaceae</taxon>
        <taxon>Iamia</taxon>
    </lineage>
</organism>
<dbReference type="InterPro" id="IPR036465">
    <property type="entry name" value="vWFA_dom_sf"/>
</dbReference>
<dbReference type="AlphaFoldDB" id="A0AAF0BWR2"/>
<dbReference type="RefSeq" id="WP_272737895.1">
    <property type="nucleotide sequence ID" value="NZ_CP116942.1"/>
</dbReference>
<proteinExistence type="predicted"/>
<dbReference type="SUPFAM" id="SSF53300">
    <property type="entry name" value="vWA-like"/>
    <property type="match status" value="1"/>
</dbReference>
<dbReference type="InterPro" id="IPR002881">
    <property type="entry name" value="DUF58"/>
</dbReference>
<keyword evidence="3" id="KW-1185">Reference proteome</keyword>
<dbReference type="KEGG" id="ima:PO878_06505"/>
<sequence>MPAPANVPPRVRQSDPSEVLRRLDLVVRRRLDGLLHGEYMGLVPGQGSEQGETRVYAPGDDVRRIDWNVTARMTDPHVRETIADRELECWILADESPSLDFGTAWCEKRDLAVSAAAAVGFLTHRTGNRIGAVLAAPEGTQIVPARGGKDHLMAVLHRLVSATHEPDGRTDLAAALATVGGIARRRGLVTVISDFLDPPEEWQRRLAQVAVRHETVCIEVVDPREVELPSVGVLSLVDPRTGEVLEIQTANPKVRERYAAAAQAQRDAIAAAIRSAGADHLQLRTDRDWLLDIVHFVARRRDRLGDIAPHPA</sequence>
<evidence type="ECO:0000259" key="1">
    <source>
        <dbReference type="Pfam" id="PF01882"/>
    </source>
</evidence>
<dbReference type="Proteomes" id="UP001216390">
    <property type="component" value="Chromosome"/>
</dbReference>
<evidence type="ECO:0000313" key="3">
    <source>
        <dbReference type="Proteomes" id="UP001216390"/>
    </source>
</evidence>
<evidence type="ECO:0000313" key="2">
    <source>
        <dbReference type="EMBL" id="WCO68378.1"/>
    </source>
</evidence>
<gene>
    <name evidence="2" type="ORF">PO878_06505</name>
</gene>
<dbReference type="EMBL" id="CP116942">
    <property type="protein sequence ID" value="WCO68378.1"/>
    <property type="molecule type" value="Genomic_DNA"/>
</dbReference>
<accession>A0AAF0BWR2</accession>
<protein>
    <submittedName>
        <fullName evidence="2">DUF58 domain-containing protein</fullName>
    </submittedName>
</protein>
<name>A0AAF0BWR2_9ACTN</name>
<dbReference type="PANTHER" id="PTHR33608">
    <property type="entry name" value="BLL2464 PROTEIN"/>
    <property type="match status" value="1"/>
</dbReference>
<dbReference type="PANTHER" id="PTHR33608:SF6">
    <property type="entry name" value="BLL2464 PROTEIN"/>
    <property type="match status" value="1"/>
</dbReference>
<reference evidence="2" key="1">
    <citation type="submission" date="2023-01" db="EMBL/GenBank/DDBJ databases">
        <title>The diversity of Class Acidimicrobiia in South China Sea sediment environments and the proposal of Iamia marina sp. nov., a novel species of the genus Iamia.</title>
        <authorList>
            <person name="He Y."/>
            <person name="Tian X."/>
        </authorList>
    </citation>
    <scope>NUCLEOTIDE SEQUENCE</scope>
    <source>
        <strain evidence="2">DSM 19957</strain>
    </source>
</reference>